<protein>
    <submittedName>
        <fullName evidence="1">Uncharacterized protein</fullName>
    </submittedName>
</protein>
<gene>
    <name evidence="1" type="ORF">AMECASPLE_001111</name>
</gene>
<dbReference type="EMBL" id="JAHRIP010084674">
    <property type="protein sequence ID" value="MEQ2313351.1"/>
    <property type="molecule type" value="Genomic_DNA"/>
</dbReference>
<name>A0ABV1A6U1_9TELE</name>
<evidence type="ECO:0000313" key="1">
    <source>
        <dbReference type="EMBL" id="MEQ2313351.1"/>
    </source>
</evidence>
<keyword evidence="2" id="KW-1185">Reference proteome</keyword>
<dbReference type="Proteomes" id="UP001469553">
    <property type="component" value="Unassembled WGS sequence"/>
</dbReference>
<evidence type="ECO:0000313" key="2">
    <source>
        <dbReference type="Proteomes" id="UP001469553"/>
    </source>
</evidence>
<organism evidence="1 2">
    <name type="scientific">Ameca splendens</name>
    <dbReference type="NCBI Taxonomy" id="208324"/>
    <lineage>
        <taxon>Eukaryota</taxon>
        <taxon>Metazoa</taxon>
        <taxon>Chordata</taxon>
        <taxon>Craniata</taxon>
        <taxon>Vertebrata</taxon>
        <taxon>Euteleostomi</taxon>
        <taxon>Actinopterygii</taxon>
        <taxon>Neopterygii</taxon>
        <taxon>Teleostei</taxon>
        <taxon>Neoteleostei</taxon>
        <taxon>Acanthomorphata</taxon>
        <taxon>Ovalentaria</taxon>
        <taxon>Atherinomorphae</taxon>
        <taxon>Cyprinodontiformes</taxon>
        <taxon>Goodeidae</taxon>
        <taxon>Ameca</taxon>
    </lineage>
</organism>
<reference evidence="1 2" key="1">
    <citation type="submission" date="2021-06" db="EMBL/GenBank/DDBJ databases">
        <authorList>
            <person name="Palmer J.M."/>
        </authorList>
    </citation>
    <scope>NUCLEOTIDE SEQUENCE [LARGE SCALE GENOMIC DNA]</scope>
    <source>
        <strain evidence="1 2">AS_MEX2019</strain>
        <tissue evidence="1">Muscle</tissue>
    </source>
</reference>
<proteinExistence type="predicted"/>
<sequence length="99" mass="10926">MFKDNVCLKHDFPFRNWSPTYTSTQTGACFKISVPNTSTVLQFSISCKHTDTIFHCAPLTRTVTQSNKRGLSSAPSLAIQLSDWPGSHTHTHTAAQTGE</sequence>
<comment type="caution">
    <text evidence="1">The sequence shown here is derived from an EMBL/GenBank/DDBJ whole genome shotgun (WGS) entry which is preliminary data.</text>
</comment>
<accession>A0ABV1A6U1</accession>